<dbReference type="InterPro" id="IPR037103">
    <property type="entry name" value="Tubulin/FtsZ-like_C"/>
</dbReference>
<dbReference type="SMART" id="SM00865">
    <property type="entry name" value="Tubulin_C"/>
    <property type="match status" value="1"/>
</dbReference>
<dbReference type="Gene3D" id="3.30.1330.20">
    <property type="entry name" value="Tubulin/FtsZ, C-terminal domain"/>
    <property type="match status" value="1"/>
</dbReference>
<gene>
    <name evidence="6" type="ORF">LITE_LOCUS2208</name>
</gene>
<evidence type="ECO:0000256" key="2">
    <source>
        <dbReference type="ARBA" id="ARBA00022741"/>
    </source>
</evidence>
<organism evidence="6 7">
    <name type="scientific">Linum tenue</name>
    <dbReference type="NCBI Taxonomy" id="586396"/>
    <lineage>
        <taxon>Eukaryota</taxon>
        <taxon>Viridiplantae</taxon>
        <taxon>Streptophyta</taxon>
        <taxon>Embryophyta</taxon>
        <taxon>Tracheophyta</taxon>
        <taxon>Spermatophyta</taxon>
        <taxon>Magnoliopsida</taxon>
        <taxon>eudicotyledons</taxon>
        <taxon>Gunneridae</taxon>
        <taxon>Pentapetalae</taxon>
        <taxon>rosids</taxon>
        <taxon>fabids</taxon>
        <taxon>Malpighiales</taxon>
        <taxon>Linaceae</taxon>
        <taxon>Linum</taxon>
    </lineage>
</organism>
<evidence type="ECO:0000313" key="6">
    <source>
        <dbReference type="EMBL" id="CAI0379296.1"/>
    </source>
</evidence>
<dbReference type="GO" id="GO:0005874">
    <property type="term" value="C:microtubule"/>
    <property type="evidence" value="ECO:0007669"/>
    <property type="project" value="InterPro"/>
</dbReference>
<dbReference type="NCBIfam" id="TIGR00065">
    <property type="entry name" value="ftsZ"/>
    <property type="match status" value="1"/>
</dbReference>
<evidence type="ECO:0000256" key="3">
    <source>
        <dbReference type="ARBA" id="ARBA00023134"/>
    </source>
</evidence>
<keyword evidence="7" id="KW-1185">Reference proteome</keyword>
<feature type="domain" description="Tubulin/FtsZ 2-layer sandwich" evidence="5">
    <location>
        <begin position="261"/>
        <end position="378"/>
    </location>
</feature>
<dbReference type="PANTHER" id="PTHR30314">
    <property type="entry name" value="CELL DIVISION PROTEIN FTSZ-RELATED"/>
    <property type="match status" value="1"/>
</dbReference>
<dbReference type="Pfam" id="PF00091">
    <property type="entry name" value="Tubulin"/>
    <property type="match status" value="1"/>
</dbReference>
<feature type="domain" description="Tubulin/FtsZ GTPase" evidence="4">
    <location>
        <begin position="67"/>
        <end position="259"/>
    </location>
</feature>
<dbReference type="InterPro" id="IPR003008">
    <property type="entry name" value="Tubulin_FtsZ_GTPase"/>
</dbReference>
<dbReference type="PRINTS" id="PR00423">
    <property type="entry name" value="CELLDVISFTSZ"/>
</dbReference>
<dbReference type="InterPro" id="IPR036525">
    <property type="entry name" value="Tubulin/FtsZ_GTPase_sf"/>
</dbReference>
<dbReference type="Gene3D" id="3.40.50.1440">
    <property type="entry name" value="Tubulin/FtsZ, GTPase domain"/>
    <property type="match status" value="1"/>
</dbReference>
<dbReference type="SMART" id="SM00864">
    <property type="entry name" value="Tubulin"/>
    <property type="match status" value="1"/>
</dbReference>
<keyword evidence="3" id="KW-0342">GTP-binding</keyword>
<dbReference type="InterPro" id="IPR008280">
    <property type="entry name" value="Tub_FtsZ_C"/>
</dbReference>
<evidence type="ECO:0000313" key="7">
    <source>
        <dbReference type="Proteomes" id="UP001154282"/>
    </source>
</evidence>
<dbReference type="GO" id="GO:0051301">
    <property type="term" value="P:cell division"/>
    <property type="evidence" value="ECO:0007669"/>
    <property type="project" value="TreeGrafter"/>
</dbReference>
<dbReference type="InterPro" id="IPR045061">
    <property type="entry name" value="FtsZ/CetZ"/>
</dbReference>
<dbReference type="GO" id="GO:0003924">
    <property type="term" value="F:GTPase activity"/>
    <property type="evidence" value="ECO:0007669"/>
    <property type="project" value="InterPro"/>
</dbReference>
<evidence type="ECO:0000259" key="5">
    <source>
        <dbReference type="SMART" id="SM00865"/>
    </source>
</evidence>
<dbReference type="GO" id="GO:0010020">
    <property type="term" value="P:chloroplast fission"/>
    <property type="evidence" value="ECO:0007669"/>
    <property type="project" value="TreeGrafter"/>
</dbReference>
<protein>
    <submittedName>
        <fullName evidence="6">Uncharacterized protein</fullName>
    </submittedName>
</protein>
<dbReference type="PROSITE" id="PS00227">
    <property type="entry name" value="TUBULIN"/>
    <property type="match status" value="1"/>
</dbReference>
<dbReference type="InterPro" id="IPR024757">
    <property type="entry name" value="FtsZ_C"/>
</dbReference>
<dbReference type="PROSITE" id="PS01134">
    <property type="entry name" value="FTSZ_1"/>
    <property type="match status" value="1"/>
</dbReference>
<comment type="caution">
    <text evidence="6">The sequence shown here is derived from an EMBL/GenBank/DDBJ whole genome shotgun (WGS) entry which is preliminary data.</text>
</comment>
<dbReference type="InterPro" id="IPR017975">
    <property type="entry name" value="Tubulin_CS"/>
</dbReference>
<dbReference type="EMBL" id="CAMGYJ010000002">
    <property type="protein sequence ID" value="CAI0379296.1"/>
    <property type="molecule type" value="Genomic_DNA"/>
</dbReference>
<dbReference type="PROSITE" id="PS01135">
    <property type="entry name" value="FTSZ_2"/>
    <property type="match status" value="1"/>
</dbReference>
<dbReference type="PANTHER" id="PTHR30314:SF12">
    <property type="entry name" value="CELL DIVISION PROTEIN FTSZ HOMOLOG 1, CHLOROPLASTIC"/>
    <property type="match status" value="1"/>
</dbReference>
<keyword evidence="2" id="KW-0547">Nucleotide-binding</keyword>
<evidence type="ECO:0000256" key="1">
    <source>
        <dbReference type="ARBA" id="ARBA00009690"/>
    </source>
</evidence>
<evidence type="ECO:0000259" key="4">
    <source>
        <dbReference type="SMART" id="SM00864"/>
    </source>
</evidence>
<dbReference type="InterPro" id="IPR000158">
    <property type="entry name" value="Cell_div_FtsZ"/>
</dbReference>
<dbReference type="InterPro" id="IPR018316">
    <property type="entry name" value="Tubulin/FtsZ_2-layer-sand-dom"/>
</dbReference>
<dbReference type="GO" id="GO:0032153">
    <property type="term" value="C:cell division site"/>
    <property type="evidence" value="ECO:0007669"/>
    <property type="project" value="TreeGrafter"/>
</dbReference>
<sequence>MATLQFQPQLQLAKPNSSSSSFSAVCLPPQRLCSAHRSKRRGSTTYRSRSSGYGNVSCSFSQMENAKIKVVGVGGGGNNAINRMIGSGLQGVDFYAINTDSQALLQSAAENPIQIGELLTRGLGTGGNPLLGEQAAEESKEAIADALKGSDLVFITAGMGGGTGSGAAPVVAQISKEAGYLTVGVVTYPFSFEGRKRSLQAVEALEKLQKNVDTLIVIPNDRLLDIADEQTALQDAFLLADDVLRQGVQGISDIITIPGLVNVDFADVKAVMKDSGTAMLGVGASSGKNRAEEAAEQATLAPLLGSSIQSATGVVYNITGGKDITLQEVNRVSQVVTSLADPSANIIFGAVVDERFNGEIHVTIIATGFSQSFQKTLLTDPKAAKLLDKMAAGNQETSKENPLPLKATAAATSGTASPRKLFF</sequence>
<dbReference type="InterPro" id="IPR020805">
    <property type="entry name" value="Cell_div_FtsZ_CS"/>
</dbReference>
<dbReference type="HAMAP" id="MF_00909">
    <property type="entry name" value="FtsZ"/>
    <property type="match status" value="1"/>
</dbReference>
<dbReference type="GO" id="GO:0009507">
    <property type="term" value="C:chloroplast"/>
    <property type="evidence" value="ECO:0007669"/>
    <property type="project" value="TreeGrafter"/>
</dbReference>
<dbReference type="AlphaFoldDB" id="A0AAV0H1X5"/>
<dbReference type="CDD" id="cd02201">
    <property type="entry name" value="FtsZ_type1"/>
    <property type="match status" value="1"/>
</dbReference>
<reference evidence="6" key="1">
    <citation type="submission" date="2022-08" db="EMBL/GenBank/DDBJ databases">
        <authorList>
            <person name="Gutierrez-Valencia J."/>
        </authorList>
    </citation>
    <scope>NUCLEOTIDE SEQUENCE</scope>
</reference>
<dbReference type="FunFam" id="3.30.1330.20:FF:000012">
    <property type="entry name" value="Cell division protein FtsZ 1, chloroplastic"/>
    <property type="match status" value="1"/>
</dbReference>
<dbReference type="FunFam" id="3.40.50.1440:FF:000022">
    <property type="entry name" value="Cell division protein FtsZ 1, chloroplastic"/>
    <property type="match status" value="1"/>
</dbReference>
<dbReference type="SUPFAM" id="SSF55307">
    <property type="entry name" value="Tubulin C-terminal domain-like"/>
    <property type="match status" value="1"/>
</dbReference>
<dbReference type="Pfam" id="PF12327">
    <property type="entry name" value="FtsZ_C"/>
    <property type="match status" value="1"/>
</dbReference>
<dbReference type="GO" id="GO:0005525">
    <property type="term" value="F:GTP binding"/>
    <property type="evidence" value="ECO:0007669"/>
    <property type="project" value="UniProtKB-KW"/>
</dbReference>
<dbReference type="SUPFAM" id="SSF52490">
    <property type="entry name" value="Tubulin nucleotide-binding domain-like"/>
    <property type="match status" value="1"/>
</dbReference>
<name>A0AAV0H1X5_9ROSI</name>
<dbReference type="GO" id="GO:0007017">
    <property type="term" value="P:microtubule-based process"/>
    <property type="evidence" value="ECO:0007669"/>
    <property type="project" value="InterPro"/>
</dbReference>
<comment type="similarity">
    <text evidence="1">Belongs to the FtsZ family.</text>
</comment>
<accession>A0AAV0H1X5</accession>
<dbReference type="Proteomes" id="UP001154282">
    <property type="component" value="Unassembled WGS sequence"/>
</dbReference>
<proteinExistence type="inferred from homology"/>